<protein>
    <submittedName>
        <fullName evidence="2">Uncharacterized protein</fullName>
    </submittedName>
</protein>
<dbReference type="AlphaFoldDB" id="A0A928Z4Q4"/>
<dbReference type="EMBL" id="JADEXQ010000083">
    <property type="protein sequence ID" value="MBE9031999.1"/>
    <property type="molecule type" value="Genomic_DNA"/>
</dbReference>
<organism evidence="2 3">
    <name type="scientific">Romeriopsis navalis LEGE 11480</name>
    <dbReference type="NCBI Taxonomy" id="2777977"/>
    <lineage>
        <taxon>Bacteria</taxon>
        <taxon>Bacillati</taxon>
        <taxon>Cyanobacteriota</taxon>
        <taxon>Cyanophyceae</taxon>
        <taxon>Leptolyngbyales</taxon>
        <taxon>Leptolyngbyaceae</taxon>
        <taxon>Romeriopsis</taxon>
        <taxon>Romeriopsis navalis</taxon>
    </lineage>
</organism>
<feature type="region of interest" description="Disordered" evidence="1">
    <location>
        <begin position="56"/>
        <end position="76"/>
    </location>
</feature>
<sequence length="76" mass="8864">MSIEEWLNKLRSSDRAFYNIMAMEIWSLAKSMDTIVPGFWSRFMVNRRNAMQEFVERRRATGENSDAGPVTEAQSD</sequence>
<dbReference type="Proteomes" id="UP000625316">
    <property type="component" value="Unassembled WGS sequence"/>
</dbReference>
<proteinExistence type="predicted"/>
<keyword evidence="3" id="KW-1185">Reference proteome</keyword>
<gene>
    <name evidence="2" type="ORF">IQ266_19870</name>
</gene>
<accession>A0A928Z4Q4</accession>
<name>A0A928Z4Q4_9CYAN</name>
<evidence type="ECO:0000313" key="2">
    <source>
        <dbReference type="EMBL" id="MBE9031999.1"/>
    </source>
</evidence>
<reference evidence="2" key="1">
    <citation type="submission" date="2020-10" db="EMBL/GenBank/DDBJ databases">
        <authorList>
            <person name="Castelo-Branco R."/>
            <person name="Eusebio N."/>
            <person name="Adriana R."/>
            <person name="Vieira A."/>
            <person name="Brugerolle De Fraissinette N."/>
            <person name="Rezende De Castro R."/>
            <person name="Schneider M.P."/>
            <person name="Vasconcelos V."/>
            <person name="Leao P.N."/>
        </authorList>
    </citation>
    <scope>NUCLEOTIDE SEQUENCE</scope>
    <source>
        <strain evidence="2">LEGE 11480</strain>
    </source>
</reference>
<evidence type="ECO:0000313" key="3">
    <source>
        <dbReference type="Proteomes" id="UP000625316"/>
    </source>
</evidence>
<evidence type="ECO:0000256" key="1">
    <source>
        <dbReference type="SAM" id="MobiDB-lite"/>
    </source>
</evidence>
<comment type="caution">
    <text evidence="2">The sequence shown here is derived from an EMBL/GenBank/DDBJ whole genome shotgun (WGS) entry which is preliminary data.</text>
</comment>